<dbReference type="EMBL" id="JACVVK020000386">
    <property type="protein sequence ID" value="KAK7476075.1"/>
    <property type="molecule type" value="Genomic_DNA"/>
</dbReference>
<feature type="compositionally biased region" description="Polar residues" evidence="1">
    <location>
        <begin position="62"/>
        <end position="73"/>
    </location>
</feature>
<gene>
    <name evidence="2" type="ORF">BaRGS_00032702</name>
</gene>
<feature type="region of interest" description="Disordered" evidence="1">
    <location>
        <begin position="32"/>
        <end position="92"/>
    </location>
</feature>
<name>A0ABD0JM34_9CAEN</name>
<reference evidence="2 3" key="1">
    <citation type="journal article" date="2023" name="Sci. Data">
        <title>Genome assembly of the Korean intertidal mud-creeper Batillaria attramentaria.</title>
        <authorList>
            <person name="Patra A.K."/>
            <person name="Ho P.T."/>
            <person name="Jun S."/>
            <person name="Lee S.J."/>
            <person name="Kim Y."/>
            <person name="Won Y.J."/>
        </authorList>
    </citation>
    <scope>NUCLEOTIDE SEQUENCE [LARGE SCALE GENOMIC DNA]</scope>
    <source>
        <strain evidence="2">Wonlab-2016</strain>
    </source>
</reference>
<organism evidence="2 3">
    <name type="scientific">Batillaria attramentaria</name>
    <dbReference type="NCBI Taxonomy" id="370345"/>
    <lineage>
        <taxon>Eukaryota</taxon>
        <taxon>Metazoa</taxon>
        <taxon>Spiralia</taxon>
        <taxon>Lophotrochozoa</taxon>
        <taxon>Mollusca</taxon>
        <taxon>Gastropoda</taxon>
        <taxon>Caenogastropoda</taxon>
        <taxon>Sorbeoconcha</taxon>
        <taxon>Cerithioidea</taxon>
        <taxon>Batillariidae</taxon>
        <taxon>Batillaria</taxon>
    </lineage>
</organism>
<dbReference type="AlphaFoldDB" id="A0ABD0JM34"/>
<evidence type="ECO:0000313" key="2">
    <source>
        <dbReference type="EMBL" id="KAK7476075.1"/>
    </source>
</evidence>
<sequence>MVHTDARGRQHQLTVRKVGLRCTSAREANVTIVHEDNVSNSQDAHNETDEEDQGSDQHDGDSNPQESPPSRQNTPRRDSCSQSRSNSIVEDEEAENLALWRRRLAHPHRFSWIPEFAEDKDAQALALAMLAQKRKVGEEADRFKAVVRALAAANHILQKCRQETVTVVEELKHCRYLRMPKEYMAEELKELKWYDIFTS</sequence>
<evidence type="ECO:0008006" key="4">
    <source>
        <dbReference type="Google" id="ProtNLM"/>
    </source>
</evidence>
<comment type="caution">
    <text evidence="2">The sequence shown here is derived from an EMBL/GenBank/DDBJ whole genome shotgun (WGS) entry which is preliminary data.</text>
</comment>
<evidence type="ECO:0000313" key="3">
    <source>
        <dbReference type="Proteomes" id="UP001519460"/>
    </source>
</evidence>
<evidence type="ECO:0000256" key="1">
    <source>
        <dbReference type="SAM" id="MobiDB-lite"/>
    </source>
</evidence>
<accession>A0ABD0JM34</accession>
<dbReference type="Proteomes" id="UP001519460">
    <property type="component" value="Unassembled WGS sequence"/>
</dbReference>
<protein>
    <recommendedName>
        <fullName evidence="4">ELM2 domain-containing protein</fullName>
    </recommendedName>
</protein>
<proteinExistence type="predicted"/>
<keyword evidence="3" id="KW-1185">Reference proteome</keyword>